<name>A0A8T9Q952_9BACT</name>
<feature type="transmembrane region" description="Helical" evidence="1">
    <location>
        <begin position="386"/>
        <end position="406"/>
    </location>
</feature>
<feature type="transmembrane region" description="Helical" evidence="1">
    <location>
        <begin position="254"/>
        <end position="273"/>
    </location>
</feature>
<keyword evidence="3" id="KW-1185">Reference proteome</keyword>
<feature type="transmembrane region" description="Helical" evidence="1">
    <location>
        <begin position="6"/>
        <end position="23"/>
    </location>
</feature>
<feature type="transmembrane region" description="Helical" evidence="1">
    <location>
        <begin position="308"/>
        <end position="325"/>
    </location>
</feature>
<feature type="transmembrane region" description="Helical" evidence="1">
    <location>
        <begin position="177"/>
        <end position="194"/>
    </location>
</feature>
<dbReference type="AlphaFoldDB" id="A0A8T9Q952"/>
<evidence type="ECO:0000313" key="3">
    <source>
        <dbReference type="Proteomes" id="UP000831796"/>
    </source>
</evidence>
<proteinExistence type="predicted"/>
<keyword evidence="1" id="KW-0472">Membrane</keyword>
<organism evidence="2 3">
    <name type="scientific">Hymenobacter cellulosilyticus</name>
    <dbReference type="NCBI Taxonomy" id="2932248"/>
    <lineage>
        <taxon>Bacteria</taxon>
        <taxon>Pseudomonadati</taxon>
        <taxon>Bacteroidota</taxon>
        <taxon>Cytophagia</taxon>
        <taxon>Cytophagales</taxon>
        <taxon>Hymenobacteraceae</taxon>
        <taxon>Hymenobacter</taxon>
    </lineage>
</organism>
<feature type="transmembrane region" description="Helical" evidence="1">
    <location>
        <begin position="225"/>
        <end position="242"/>
    </location>
</feature>
<reference evidence="2" key="1">
    <citation type="submission" date="2022-04" db="EMBL/GenBank/DDBJ databases">
        <title>Hymenobacter sp. isolated from the air.</title>
        <authorList>
            <person name="Won M."/>
            <person name="Lee C.-M."/>
            <person name="Woen H.-Y."/>
            <person name="Kwon S.-W."/>
        </authorList>
    </citation>
    <scope>NUCLEOTIDE SEQUENCE</scope>
    <source>
        <strain evidence="2">5116S-3</strain>
    </source>
</reference>
<evidence type="ECO:0000256" key="1">
    <source>
        <dbReference type="SAM" id="Phobius"/>
    </source>
</evidence>
<feature type="transmembrane region" description="Helical" evidence="1">
    <location>
        <begin position="89"/>
        <end position="110"/>
    </location>
</feature>
<sequence length="432" mass="49736">MLHLSHTSYIWLIIALLMVAAIMKSARWDKNEVFITDRGGYYMYLPSAFIMHDLGDGSWVKAARDQYRPDYESRWEFATLPNGQMGSKFPIGMAVMYSPFFFMAKIAYMLQGKTITTGYEKAYGYMVSLGCMLYVLLGLALLGRELRRYFADHVVALTLLLLALGTNLYSYATYEALMAHGTLFLMNTLLLIATRRWYEQASFGRAAALGAVCGLMVLIRPSEVMMLAVPVLWGLTSFRALGQRLKFWLSRWQQCLTIIALFLLVGGMQFLFWKVVYGQWVVEFYKGETFNFAAPHVWEGVFSFRKGWLIYSPLMIFALLGIGWVREWVKPVLPIVLVLLPIYLYITFCWWDWAYGGSYGGRALISLYPLLSCTMAAFWQRWIGKAPWLWTPIVAALLLLSIAQNYQYSAGLINCCEMTWALYKERFLQLTW</sequence>
<evidence type="ECO:0008006" key="4">
    <source>
        <dbReference type="Google" id="ProtNLM"/>
    </source>
</evidence>
<gene>
    <name evidence="2" type="ORF">MUN79_06135</name>
</gene>
<dbReference type="Proteomes" id="UP000831796">
    <property type="component" value="Chromosome"/>
</dbReference>
<protein>
    <recommendedName>
        <fullName evidence="4">Glycosyltransferase RgtA/B/C/D-like domain-containing protein</fullName>
    </recommendedName>
</protein>
<feature type="transmembrane region" description="Helical" evidence="1">
    <location>
        <begin position="332"/>
        <end position="353"/>
    </location>
</feature>
<feature type="transmembrane region" description="Helical" evidence="1">
    <location>
        <begin position="154"/>
        <end position="171"/>
    </location>
</feature>
<keyword evidence="1" id="KW-0812">Transmembrane</keyword>
<keyword evidence="1" id="KW-1133">Transmembrane helix</keyword>
<evidence type="ECO:0000313" key="2">
    <source>
        <dbReference type="EMBL" id="UOQ73512.1"/>
    </source>
</evidence>
<feature type="transmembrane region" description="Helical" evidence="1">
    <location>
        <begin position="201"/>
        <end position="219"/>
    </location>
</feature>
<accession>A0A8T9Q952</accession>
<dbReference type="RefSeq" id="WP_244676863.1">
    <property type="nucleotide sequence ID" value="NZ_CP095046.1"/>
</dbReference>
<dbReference type="KEGG" id="hcu:MUN79_06135"/>
<dbReference type="EMBL" id="CP095046">
    <property type="protein sequence ID" value="UOQ73512.1"/>
    <property type="molecule type" value="Genomic_DNA"/>
</dbReference>
<feature type="transmembrane region" description="Helical" evidence="1">
    <location>
        <begin position="122"/>
        <end position="142"/>
    </location>
</feature>